<dbReference type="RefSeq" id="WP_122264324.1">
    <property type="nucleotide sequence ID" value="NZ_QSJD01000007.1"/>
</dbReference>
<evidence type="ECO:0000313" key="3">
    <source>
        <dbReference type="Proteomes" id="UP000284689"/>
    </source>
</evidence>
<comment type="caution">
    <text evidence="2">The sequence shown here is derived from an EMBL/GenBank/DDBJ whole genome shotgun (WGS) entry which is preliminary data.</text>
</comment>
<feature type="compositionally biased region" description="Basic and acidic residues" evidence="1">
    <location>
        <begin position="113"/>
        <end position="137"/>
    </location>
</feature>
<protein>
    <submittedName>
        <fullName evidence="2">Uncharacterized protein</fullName>
    </submittedName>
</protein>
<feature type="region of interest" description="Disordered" evidence="1">
    <location>
        <begin position="112"/>
        <end position="142"/>
    </location>
</feature>
<dbReference type="Proteomes" id="UP000284689">
    <property type="component" value="Unassembled WGS sequence"/>
</dbReference>
<reference evidence="2 3" key="1">
    <citation type="submission" date="2018-08" db="EMBL/GenBank/DDBJ databases">
        <title>A genome reference for cultivated species of the human gut microbiota.</title>
        <authorList>
            <person name="Zou Y."/>
            <person name="Xue W."/>
            <person name="Luo G."/>
        </authorList>
    </citation>
    <scope>NUCLEOTIDE SEQUENCE [LARGE SCALE GENOMIC DNA]</scope>
    <source>
        <strain evidence="2 3">AM31-16AC</strain>
    </source>
</reference>
<accession>A0A414FNA4</accession>
<evidence type="ECO:0000313" key="2">
    <source>
        <dbReference type="EMBL" id="RHD50647.1"/>
    </source>
</evidence>
<dbReference type="AlphaFoldDB" id="A0A414FNA4"/>
<evidence type="ECO:0000256" key="1">
    <source>
        <dbReference type="SAM" id="MobiDB-lite"/>
    </source>
</evidence>
<name>A0A414FNA4_9BACE</name>
<dbReference type="EMBL" id="QSJD01000007">
    <property type="protein sequence ID" value="RHD50647.1"/>
    <property type="molecule type" value="Genomic_DNA"/>
</dbReference>
<gene>
    <name evidence="2" type="ORF">DW794_06375</name>
</gene>
<proteinExistence type="predicted"/>
<sequence length="839" mass="91439">MKRKFVKVRFFGALALSTVTYVGCKDYDDDIDNLQTQIDANKASIAELQNFVKEGKWVTAVETITDGFKITFNDGKSYSIVSGADGAAGTKIEIDSATKNWIIDGKDTGICSEGKKGDKGDQGDQGDQGDKGDKGEDGYAPQISEDGYWMVWDAEAGEPKKTDVKAATDIYVTADANNPLVWVLNILNKETGEWETVSMPKAARITSMRALGEQGGSIDFSSTEANATLYYGVVGKDVKFNGKSYPKGTFLSARGSMIHALINPVNLEVKDIQSYEIGLTDSKGNTNFVVASIAANVSETALTRAENTANKGIYDLTLKFAEGIDPDNLNENIAYALTTKDAWGNEIISGYDVKVTAKEEEKTLVDVNKDVDFKVTHNLDELVGDQLNDVVDYTYSVVEADAKKIEATFSKENKTIIANKEGKLTVTIAYFTTAGNEKEAKLNLTFKYAAEKAEIKDMTWVVDGEKVTATSEIVGPSVDVIKANITAGIDTEIAYTDGKVEINGVKDLEYEGGITLKLVGLDKDGEPVADMSTGVADITKFVIEATFDPAEVAAVPHTATVKFKNATPTPGLDNDVLYETTFKITVDQQDSKLFEFKRAGAYFSGDNATAYGNVNDEDAVGKITYNLYKLYQEGSISAKEKALISFDEEIPSKMVDDTKVYADAWLSSNKSSDEITVAPYDAWGGAYEGRNITVAYAPFGNDRLNVITDKFNLTVKSEIFEGTFKYIGKSGTEAKPFEVDGGHTQDLLAKDFEKTDAYGVGYDFDDKRIKSVVLELANQDAKDYVTLSATDFTKTDKVVISKKASQTPIVTPPVCEVNVIITDKWGRQTTETVYVKVLK</sequence>
<organism evidence="2 3">
    <name type="scientific">Bacteroides caccae</name>
    <dbReference type="NCBI Taxonomy" id="47678"/>
    <lineage>
        <taxon>Bacteria</taxon>
        <taxon>Pseudomonadati</taxon>
        <taxon>Bacteroidota</taxon>
        <taxon>Bacteroidia</taxon>
        <taxon>Bacteroidales</taxon>
        <taxon>Bacteroidaceae</taxon>
        <taxon>Bacteroides</taxon>
    </lineage>
</organism>